<dbReference type="EMBL" id="JAHZIK010000560">
    <property type="protein sequence ID" value="MBW7456368.1"/>
    <property type="molecule type" value="Genomic_DNA"/>
</dbReference>
<evidence type="ECO:0000313" key="7">
    <source>
        <dbReference type="EMBL" id="MBW7456368.1"/>
    </source>
</evidence>
<reference evidence="7 8" key="1">
    <citation type="submission" date="2021-07" db="EMBL/GenBank/DDBJ databases">
        <title>Paenibacillus radiodurans sp. nov., isolated from the southeastern edge of Tengger Desert.</title>
        <authorList>
            <person name="Zhang G."/>
        </authorList>
    </citation>
    <scope>NUCLEOTIDE SEQUENCE [LARGE SCALE GENOMIC DNA]</scope>
    <source>
        <strain evidence="7 8">CCM 7311</strain>
    </source>
</reference>
<gene>
    <name evidence="7" type="ORF">K0U00_20240</name>
</gene>
<dbReference type="Pfam" id="PF02614">
    <property type="entry name" value="UxaC"/>
    <property type="match status" value="1"/>
</dbReference>
<dbReference type="PANTHER" id="PTHR30068:SF4">
    <property type="entry name" value="URONATE ISOMERASE"/>
    <property type="match status" value="1"/>
</dbReference>
<dbReference type="EC" id="5.3.1.12" evidence="4"/>
<evidence type="ECO:0000256" key="1">
    <source>
        <dbReference type="ARBA" id="ARBA00001165"/>
    </source>
</evidence>
<dbReference type="InterPro" id="IPR003766">
    <property type="entry name" value="Uronate_isomerase"/>
</dbReference>
<comment type="similarity">
    <text evidence="3">Belongs to the metallo-dependent hydrolases superfamily. Uronate isomerase family.</text>
</comment>
<evidence type="ECO:0000256" key="2">
    <source>
        <dbReference type="ARBA" id="ARBA00004892"/>
    </source>
</evidence>
<dbReference type="Proteomes" id="UP001519887">
    <property type="component" value="Unassembled WGS sequence"/>
</dbReference>
<accession>A0ABS7C634</accession>
<dbReference type="InterPro" id="IPR032466">
    <property type="entry name" value="Metal_Hydrolase"/>
</dbReference>
<dbReference type="GO" id="GO:0016853">
    <property type="term" value="F:isomerase activity"/>
    <property type="evidence" value="ECO:0007669"/>
    <property type="project" value="UniProtKB-KW"/>
</dbReference>
<dbReference type="PANTHER" id="PTHR30068">
    <property type="entry name" value="URONATE ISOMERASE"/>
    <property type="match status" value="1"/>
</dbReference>
<comment type="caution">
    <text evidence="7">The sequence shown here is derived from an EMBL/GenBank/DDBJ whole genome shotgun (WGS) entry which is preliminary data.</text>
</comment>
<evidence type="ECO:0000313" key="8">
    <source>
        <dbReference type="Proteomes" id="UP001519887"/>
    </source>
</evidence>
<evidence type="ECO:0000256" key="4">
    <source>
        <dbReference type="ARBA" id="ARBA00012546"/>
    </source>
</evidence>
<keyword evidence="6 7" id="KW-0413">Isomerase</keyword>
<name>A0ABS7C634_9BACL</name>
<feature type="non-terminal residue" evidence="7">
    <location>
        <position position="1"/>
    </location>
</feature>
<comment type="catalytic activity">
    <reaction evidence="1">
        <text>D-glucuronate = D-fructuronate</text>
        <dbReference type="Rhea" id="RHEA:13049"/>
        <dbReference type="ChEBI" id="CHEBI:58720"/>
        <dbReference type="ChEBI" id="CHEBI:59863"/>
        <dbReference type="EC" id="5.3.1.12"/>
    </reaction>
</comment>
<keyword evidence="8" id="KW-1185">Reference proteome</keyword>
<proteinExistence type="inferred from homology"/>
<dbReference type="Gene3D" id="3.20.20.140">
    <property type="entry name" value="Metal-dependent hydrolases"/>
    <property type="match status" value="1"/>
</dbReference>
<evidence type="ECO:0000256" key="5">
    <source>
        <dbReference type="ARBA" id="ARBA00020555"/>
    </source>
</evidence>
<evidence type="ECO:0000256" key="3">
    <source>
        <dbReference type="ARBA" id="ARBA00008397"/>
    </source>
</evidence>
<evidence type="ECO:0000256" key="6">
    <source>
        <dbReference type="ARBA" id="ARBA00023235"/>
    </source>
</evidence>
<dbReference type="SUPFAM" id="SSF51556">
    <property type="entry name" value="Metallo-dependent hydrolases"/>
    <property type="match status" value="1"/>
</dbReference>
<sequence length="208" mass="23646">ALQGEAVSQEEVIQYQTYTLVQLGRLYNQHGWTMQLHIGAIRNNNARMFAQLGKDTGYDSILDFHLARSLNGFLGKLDSSGELPQTIVYTLYSAQYEAIASAIGNFQSPGVRGKIQLGSGWWYHDQKDGMLQQMKVLSNVGLISTFVGMLTDSRSFLSFTRHEYFRRVLCNLLGTWIEDGELPRDYAFIGKLVQDICFNNADRYIRIQ</sequence>
<comment type="pathway">
    <text evidence="2">Carbohydrate metabolism; pentose and glucuronate interconversion.</text>
</comment>
<protein>
    <recommendedName>
        <fullName evidence="5">Uronate isomerase</fullName>
        <ecNumber evidence="4">5.3.1.12</ecNumber>
    </recommendedName>
</protein>
<organism evidence="7 8">
    <name type="scientific">Paenibacillus sepulcri</name>
    <dbReference type="NCBI Taxonomy" id="359917"/>
    <lineage>
        <taxon>Bacteria</taxon>
        <taxon>Bacillati</taxon>
        <taxon>Bacillota</taxon>
        <taxon>Bacilli</taxon>
        <taxon>Bacillales</taxon>
        <taxon>Paenibacillaceae</taxon>
        <taxon>Paenibacillus</taxon>
    </lineage>
</organism>